<dbReference type="GO" id="GO:0032259">
    <property type="term" value="P:methylation"/>
    <property type="evidence" value="ECO:0007669"/>
    <property type="project" value="UniProtKB-KW"/>
</dbReference>
<dbReference type="GO" id="GO:0008168">
    <property type="term" value="F:methyltransferase activity"/>
    <property type="evidence" value="ECO:0007669"/>
    <property type="project" value="UniProtKB-KW"/>
</dbReference>
<reference evidence="4" key="1">
    <citation type="submission" date="2015-05" db="EMBL/GenBank/DDBJ databases">
        <title>Draft genome of Nitrosomonas communis strain Nm2.</title>
        <authorList>
            <person name="Kozlowski J.A."/>
            <person name="Kits K.D."/>
            <person name="Stein L.Y."/>
        </authorList>
    </citation>
    <scope>NUCLEOTIDE SEQUENCE [LARGE SCALE GENOMIC DNA]</scope>
    <source>
        <strain evidence="4">Nm2</strain>
    </source>
</reference>
<feature type="domain" description="Methyltransferase FkbM" evidence="1">
    <location>
        <begin position="79"/>
        <end position="241"/>
    </location>
</feature>
<dbReference type="Gene3D" id="3.40.50.150">
    <property type="entry name" value="Vaccinia Virus protein VP39"/>
    <property type="match status" value="1"/>
</dbReference>
<evidence type="ECO:0000313" key="3">
    <source>
        <dbReference type="EMBL" id="TYP82101.1"/>
    </source>
</evidence>
<protein>
    <submittedName>
        <fullName evidence="3">FkbM family methyltransferase</fullName>
    </submittedName>
    <submittedName>
        <fullName evidence="2">Methyltransferase FkbM</fullName>
    </submittedName>
</protein>
<accession>A0A0F7KIL9</accession>
<dbReference type="RefSeq" id="WP_046850982.1">
    <property type="nucleotide sequence ID" value="NZ_CP011451.1"/>
</dbReference>
<dbReference type="EMBL" id="CP011451">
    <property type="protein sequence ID" value="AKH38948.1"/>
    <property type="molecule type" value="Genomic_DNA"/>
</dbReference>
<dbReference type="PANTHER" id="PTHR34203">
    <property type="entry name" value="METHYLTRANSFERASE, FKBM FAMILY PROTEIN"/>
    <property type="match status" value="1"/>
</dbReference>
<evidence type="ECO:0000313" key="5">
    <source>
        <dbReference type="Proteomes" id="UP000324176"/>
    </source>
</evidence>
<evidence type="ECO:0000259" key="1">
    <source>
        <dbReference type="Pfam" id="PF05050"/>
    </source>
</evidence>
<keyword evidence="2" id="KW-0808">Transferase</keyword>
<dbReference type="InterPro" id="IPR006342">
    <property type="entry name" value="FkbM_mtfrase"/>
</dbReference>
<organism evidence="2 4">
    <name type="scientific">Nitrosomonas communis</name>
    <dbReference type="NCBI Taxonomy" id="44574"/>
    <lineage>
        <taxon>Bacteria</taxon>
        <taxon>Pseudomonadati</taxon>
        <taxon>Pseudomonadota</taxon>
        <taxon>Betaproteobacteria</taxon>
        <taxon>Nitrosomonadales</taxon>
        <taxon>Nitrosomonadaceae</taxon>
        <taxon>Nitrosomonas</taxon>
    </lineage>
</organism>
<dbReference type="OrthoDB" id="7016221at2"/>
<dbReference type="SUPFAM" id="SSF53335">
    <property type="entry name" value="S-adenosyl-L-methionine-dependent methyltransferases"/>
    <property type="match status" value="1"/>
</dbReference>
<dbReference type="PANTHER" id="PTHR34203:SF15">
    <property type="entry name" value="SLL1173 PROTEIN"/>
    <property type="match status" value="1"/>
</dbReference>
<dbReference type="Proteomes" id="UP000034156">
    <property type="component" value="Chromosome"/>
</dbReference>
<keyword evidence="2" id="KW-0489">Methyltransferase</keyword>
<dbReference type="EMBL" id="VNHT01000046">
    <property type="protein sequence ID" value="TYP82101.1"/>
    <property type="molecule type" value="Genomic_DNA"/>
</dbReference>
<reference evidence="2 4" key="2">
    <citation type="journal article" date="2016" name="Genome Announc.">
        <title>Genome Sequence of Nitrosomonas communis Strain Nm2, a Mesophilic Ammonia-Oxidizing Bacterium Isolated from Mediterranean Soil.</title>
        <authorList>
            <person name="Kozlowski J.A."/>
            <person name="Kits K.D."/>
            <person name="Stein L.Y."/>
        </authorList>
    </citation>
    <scope>NUCLEOTIDE SEQUENCE [LARGE SCALE GENOMIC DNA]</scope>
    <source>
        <strain evidence="2 4">Nm2</strain>
    </source>
</reference>
<evidence type="ECO:0000313" key="4">
    <source>
        <dbReference type="Proteomes" id="UP000034156"/>
    </source>
</evidence>
<evidence type="ECO:0000313" key="2">
    <source>
        <dbReference type="EMBL" id="AKH38948.1"/>
    </source>
</evidence>
<dbReference type="NCBIfam" id="TIGR01444">
    <property type="entry name" value="fkbM_fam"/>
    <property type="match status" value="1"/>
</dbReference>
<proteinExistence type="predicted"/>
<gene>
    <name evidence="2" type="ORF">AAW31_15895</name>
    <name evidence="3" type="ORF">BCL69_104611</name>
</gene>
<keyword evidence="4" id="KW-1185">Reference proteome</keyword>
<dbReference type="Proteomes" id="UP000324176">
    <property type="component" value="Unassembled WGS sequence"/>
</dbReference>
<dbReference type="InterPro" id="IPR029063">
    <property type="entry name" value="SAM-dependent_MTases_sf"/>
</dbReference>
<sequence>MRSLWTAIKYVFSINFLKDLIVGAYWIKGGYTNINVRGLSILITIDHWRILKRAKTYTVKEPDTLDWIDHFDPGSCYFDIGANIGQYSLYPAKKYGREVEIYAFEPQSNNYYALNKNIFYNNLKDHISAYCVAVSGKSEFSKLYVPKFIPGGNRSQFGEESLDTMKVPTSHIQGMFGVTLDDLCGKWGFPYPNYIKIDVDGIEIPILKAAEKVLSHPNLKSVIVELGTTAEQQEAITIMKQAGLELKQKANKNWGETYFIFEKNKIS</sequence>
<dbReference type="PATRIC" id="fig|44574.3.peg.3844"/>
<dbReference type="AlphaFoldDB" id="A0A0F7KIL9"/>
<name>A0A0F7KIL9_9PROT</name>
<reference evidence="3 5" key="3">
    <citation type="submission" date="2019-07" db="EMBL/GenBank/DDBJ databases">
        <title>Active sludge and wastewater microbial communities from Klosterneuburg, Austria.</title>
        <authorList>
            <person name="Wagner M."/>
        </authorList>
    </citation>
    <scope>NUCLEOTIDE SEQUENCE [LARGE SCALE GENOMIC DNA]</scope>
    <source>
        <strain evidence="3 5">Nm2</strain>
    </source>
</reference>
<dbReference type="Pfam" id="PF05050">
    <property type="entry name" value="Methyltransf_21"/>
    <property type="match status" value="1"/>
</dbReference>
<dbReference type="InterPro" id="IPR052514">
    <property type="entry name" value="SAM-dependent_MTase"/>
</dbReference>
<dbReference type="KEGG" id="nco:AAW31_15895"/>